<comment type="caution">
    <text evidence="1">The sequence shown here is derived from an EMBL/GenBank/DDBJ whole genome shotgun (WGS) entry which is preliminary data.</text>
</comment>
<dbReference type="AlphaFoldDB" id="X1KC35"/>
<protein>
    <submittedName>
        <fullName evidence="1">Uncharacterized protein</fullName>
    </submittedName>
</protein>
<sequence>MAEQTVTLAPAQSQSIVFEAIPHEAKTYQVSVDGLVGSFKAIVPEPVYKVSIDFRREGVCAGGHMEGDVWVCTEGYFPSERQGFITVTNEGAPGSLTTIIEGYLYLEGARHSVLSGTHKQWVNNFEVGQVRTYRMYYMVPITGMAFDSRFFI</sequence>
<name>X1KC35_9ZZZZ</name>
<dbReference type="EMBL" id="BARU01040624">
    <property type="protein sequence ID" value="GAH79628.1"/>
    <property type="molecule type" value="Genomic_DNA"/>
</dbReference>
<proteinExistence type="predicted"/>
<organism evidence="1">
    <name type="scientific">marine sediment metagenome</name>
    <dbReference type="NCBI Taxonomy" id="412755"/>
    <lineage>
        <taxon>unclassified sequences</taxon>
        <taxon>metagenomes</taxon>
        <taxon>ecological metagenomes</taxon>
    </lineage>
</organism>
<reference evidence="1" key="1">
    <citation type="journal article" date="2014" name="Front. Microbiol.">
        <title>High frequency of phylogenetically diverse reductive dehalogenase-homologous genes in deep subseafloor sedimentary metagenomes.</title>
        <authorList>
            <person name="Kawai M."/>
            <person name="Futagami T."/>
            <person name="Toyoda A."/>
            <person name="Takaki Y."/>
            <person name="Nishi S."/>
            <person name="Hori S."/>
            <person name="Arai W."/>
            <person name="Tsubouchi T."/>
            <person name="Morono Y."/>
            <person name="Uchiyama I."/>
            <person name="Ito T."/>
            <person name="Fujiyama A."/>
            <person name="Inagaki F."/>
            <person name="Takami H."/>
        </authorList>
    </citation>
    <scope>NUCLEOTIDE SEQUENCE</scope>
    <source>
        <strain evidence="1">Expedition CK06-06</strain>
    </source>
</reference>
<accession>X1KC35</accession>
<feature type="non-terminal residue" evidence="1">
    <location>
        <position position="152"/>
    </location>
</feature>
<evidence type="ECO:0000313" key="1">
    <source>
        <dbReference type="EMBL" id="GAH79628.1"/>
    </source>
</evidence>
<gene>
    <name evidence="1" type="ORF">S03H2_62775</name>
</gene>